<sequence>MDELITVHHFTRLQKVPYKKAKYTLIKFVIQKCYHKITVTGMYVRKVIDILGLKLSWKDKTPVFDPTQSPLLPGQSYEMIMNPTLLEDKHRLGSMETQPIILVMCFKQFA</sequence>
<reference evidence="1 2" key="1">
    <citation type="journal article" date="2014" name="Genome Biol. Evol.">
        <title>The genome of the myxosporean Thelohanellus kitauei shows adaptations to nutrient acquisition within its fish host.</title>
        <authorList>
            <person name="Yang Y."/>
            <person name="Xiong J."/>
            <person name="Zhou Z."/>
            <person name="Huo F."/>
            <person name="Miao W."/>
            <person name="Ran C."/>
            <person name="Liu Y."/>
            <person name="Zhang J."/>
            <person name="Feng J."/>
            <person name="Wang M."/>
            <person name="Wang M."/>
            <person name="Wang L."/>
            <person name="Yao B."/>
        </authorList>
    </citation>
    <scope>NUCLEOTIDE SEQUENCE [LARGE SCALE GENOMIC DNA]</scope>
    <source>
        <strain evidence="1">Wuqing</strain>
    </source>
</reference>
<keyword evidence="2" id="KW-1185">Reference proteome</keyword>
<dbReference type="Proteomes" id="UP000031668">
    <property type="component" value="Unassembled WGS sequence"/>
</dbReference>
<organism evidence="1 2">
    <name type="scientific">Thelohanellus kitauei</name>
    <name type="common">Myxosporean</name>
    <dbReference type="NCBI Taxonomy" id="669202"/>
    <lineage>
        <taxon>Eukaryota</taxon>
        <taxon>Metazoa</taxon>
        <taxon>Cnidaria</taxon>
        <taxon>Myxozoa</taxon>
        <taxon>Myxosporea</taxon>
        <taxon>Bivalvulida</taxon>
        <taxon>Platysporina</taxon>
        <taxon>Myxobolidae</taxon>
        <taxon>Thelohanellus</taxon>
    </lineage>
</organism>
<evidence type="ECO:0000313" key="2">
    <source>
        <dbReference type="Proteomes" id="UP000031668"/>
    </source>
</evidence>
<gene>
    <name evidence="1" type="ORF">RF11_06240</name>
</gene>
<protein>
    <submittedName>
        <fullName evidence="1">Uncharacterized protein</fullName>
    </submittedName>
</protein>
<dbReference type="AlphaFoldDB" id="A0A0C2J3P9"/>
<comment type="caution">
    <text evidence="1">The sequence shown here is derived from an EMBL/GenBank/DDBJ whole genome shotgun (WGS) entry which is preliminary data.</text>
</comment>
<name>A0A0C2J3P9_THEKT</name>
<dbReference type="EMBL" id="JWZT01004623">
    <property type="protein sequence ID" value="KII63702.1"/>
    <property type="molecule type" value="Genomic_DNA"/>
</dbReference>
<proteinExistence type="predicted"/>
<evidence type="ECO:0000313" key="1">
    <source>
        <dbReference type="EMBL" id="KII63702.1"/>
    </source>
</evidence>
<accession>A0A0C2J3P9</accession>